<feature type="region of interest" description="Disordered" evidence="2">
    <location>
        <begin position="1079"/>
        <end position="1106"/>
    </location>
</feature>
<dbReference type="Pfam" id="PF05593">
    <property type="entry name" value="RHS_repeat"/>
    <property type="match status" value="5"/>
</dbReference>
<feature type="region of interest" description="Disordered" evidence="2">
    <location>
        <begin position="510"/>
        <end position="529"/>
    </location>
</feature>
<dbReference type="Pfam" id="PF25023">
    <property type="entry name" value="TEN_YD-shell"/>
    <property type="match status" value="2"/>
</dbReference>
<accession>A0ABN2D169</accession>
<proteinExistence type="predicted"/>
<evidence type="ECO:0000313" key="7">
    <source>
        <dbReference type="Proteomes" id="UP001500190"/>
    </source>
</evidence>
<evidence type="ECO:0000259" key="5">
    <source>
        <dbReference type="Pfam" id="PF25023"/>
    </source>
</evidence>
<evidence type="ECO:0008006" key="8">
    <source>
        <dbReference type="Google" id="ProtNLM"/>
    </source>
</evidence>
<dbReference type="EMBL" id="BAAAND010000001">
    <property type="protein sequence ID" value="GAA1568365.1"/>
    <property type="molecule type" value="Genomic_DNA"/>
</dbReference>
<organism evidence="6 7">
    <name type="scientific">Kribbella karoonensis</name>
    <dbReference type="NCBI Taxonomy" id="324851"/>
    <lineage>
        <taxon>Bacteria</taxon>
        <taxon>Bacillati</taxon>
        <taxon>Actinomycetota</taxon>
        <taxon>Actinomycetes</taxon>
        <taxon>Propionibacteriales</taxon>
        <taxon>Kribbellaceae</taxon>
        <taxon>Kribbella</taxon>
    </lineage>
</organism>
<feature type="compositionally biased region" description="Polar residues" evidence="2">
    <location>
        <begin position="518"/>
        <end position="529"/>
    </location>
</feature>
<sequence length="1376" mass="146407">MRRFLALALSVLLLVPLTAPAQAARPDAYYCLHPDLAVSAGGQLLSSGDQLALDGGMAHAGTGLTLDFQAHTVNTPIDLCNLRLTDSRVWQVDHWPCTNAPKPQPARSQSLSWSVNVPLDCKFIGSPNLLSVSLTNGKGSAAANVMIYAGAPGFVLPDKQARAFFGPFAMQSDPVNSLTGALTAVSTDASVTAVGVPLTVSRAYNSNDTSAGSLGIGWRSSYSDRLVLSATGARYETSDGREIGFTRKGPAFAVEPGPARFALARSGSTYLLTSVDQVRMQFSAAGELQSIRDRNGQGVTISRASGRVHTVENGRRSLTYGYNDQGQITAVRLSGPGVAPRTVRYEYADGRLVGVTSPGGIRTQYEYVDGRLKSERVGDATAFTTEYDADGRVVAQTDGNGGRSTWAWETDGLRGTSTMTDPTGGKWLNEYERNWLIRQTDPTGATATFHYDADGNLIRVFDNLGHGARHEYDALGRVVASTDAAGAVARRTYNSRNDVVATMDPLGRRTTYRYDTRGNPTGTSYGGRTTSAIYDARGLVTASRDPLGRTTQYSYSVDGDLVRVVDPVRQVTRVEYDGWGRPVKVTSPRGAVSTVSYNDDDQPLEQHGALGVSTSQTYDAQGRVSTLIDARGGTTKLRYDGAGAIVGVTRPSLPEATTTYDASGRVTKLVDAGGRAQSFTYDGAGRTTEATYGDRTWRFTYDKAGRLIRTTLPSGKTASFTLDARGAPLRIAYSDKTPAVSFTWDAAGRRTSMTDGTGVTRFGYDNFDHLTSSAGPGGTVGYRWDAVGNLSARTAAGHTESYTWDAVDRLTSATADGKPLASYRYDLAHGAITTTQPGGLVKTERVDLRGRTTSLSVTQNSRPVRTITSVYDAADNVTRSNDSVAGKASYEYDPLNRLTAACYGGDQCADPIRYAYDGSGNRTWEQRSSGSTWSLYSATNELQASITAPANYPLAPLSARSYTYDKDGNLTSDGTTTYTWSAAGKPISSTTAGTTTTYTHSGDGRRATSTTGRQSTRYLWDPLSPEILNTTTDAKPTRYLYGSSLLAEQTGATRTPLTTAPNGSLLATATTKLTQHDYEPYGQTRAGPTTPPSPSKPSGHPTPGYIGGLKLPTGNYLLGQREYNPTTGTFLTTDQAGSANPYAYTTGNPLKTTDLQGLDDVEGTLTDVSHISGYISTAALAGAVVCTIARACAPAIPIFLEISSATGVISAGAAGILDSQACVLKGNCSQLVADIATIGVARALPFVRQVRTGASTSSGDLVRVADFANDRAAFSHYAKHVKGINLGAKGAAGMKDGGADVPELLDYRTYRRNARMFMGGGAQPGTIESIRPRDGALIRVDPASGYFGVRSRDGVIRTYFRPEGDPMSYFLEQMTQ</sequence>
<evidence type="ECO:0000259" key="4">
    <source>
        <dbReference type="Pfam" id="PF20148"/>
    </source>
</evidence>
<feature type="signal peptide" evidence="3">
    <location>
        <begin position="1"/>
        <end position="23"/>
    </location>
</feature>
<reference evidence="6 7" key="1">
    <citation type="journal article" date="2019" name="Int. J. Syst. Evol. Microbiol.">
        <title>The Global Catalogue of Microorganisms (GCM) 10K type strain sequencing project: providing services to taxonomists for standard genome sequencing and annotation.</title>
        <authorList>
            <consortium name="The Broad Institute Genomics Platform"/>
            <consortium name="The Broad Institute Genome Sequencing Center for Infectious Disease"/>
            <person name="Wu L."/>
            <person name="Ma J."/>
        </authorList>
    </citation>
    <scope>NUCLEOTIDE SEQUENCE [LARGE SCALE GENOMIC DNA]</scope>
    <source>
        <strain evidence="6 7">JCM 14304</strain>
    </source>
</reference>
<dbReference type="NCBIfam" id="TIGR03696">
    <property type="entry name" value="Rhs_assc_core"/>
    <property type="match status" value="1"/>
</dbReference>
<evidence type="ECO:0000256" key="3">
    <source>
        <dbReference type="SAM" id="SignalP"/>
    </source>
</evidence>
<dbReference type="InterPro" id="IPR022385">
    <property type="entry name" value="Rhs_assc_core"/>
</dbReference>
<keyword evidence="1" id="KW-0677">Repeat</keyword>
<dbReference type="InterPro" id="IPR031325">
    <property type="entry name" value="RHS_repeat"/>
</dbReference>
<protein>
    <recommendedName>
        <fullName evidence="8">RHS repeat-associated protein</fullName>
    </recommendedName>
</protein>
<dbReference type="InterPro" id="IPR050708">
    <property type="entry name" value="T6SS_VgrG/RHS"/>
</dbReference>
<comment type="caution">
    <text evidence="6">The sequence shown here is derived from an EMBL/GenBank/DDBJ whole genome shotgun (WGS) entry which is preliminary data.</text>
</comment>
<feature type="compositionally biased region" description="Low complexity" evidence="2">
    <location>
        <begin position="991"/>
        <end position="1001"/>
    </location>
</feature>
<gene>
    <name evidence="6" type="ORF">GCM10009742_08060</name>
</gene>
<evidence type="ECO:0000313" key="6">
    <source>
        <dbReference type="EMBL" id="GAA1568365.1"/>
    </source>
</evidence>
<dbReference type="Proteomes" id="UP001500190">
    <property type="component" value="Unassembled WGS sequence"/>
</dbReference>
<dbReference type="Gene3D" id="2.180.10.10">
    <property type="entry name" value="RHS repeat-associated core"/>
    <property type="match status" value="4"/>
</dbReference>
<feature type="region of interest" description="Disordered" evidence="2">
    <location>
        <begin position="991"/>
        <end position="1013"/>
    </location>
</feature>
<dbReference type="NCBIfam" id="TIGR01643">
    <property type="entry name" value="YD_repeat_2x"/>
    <property type="match status" value="11"/>
</dbReference>
<dbReference type="PANTHER" id="PTHR32305">
    <property type="match status" value="1"/>
</dbReference>
<dbReference type="PANTHER" id="PTHR32305:SF15">
    <property type="entry name" value="PROTEIN RHSA-RELATED"/>
    <property type="match status" value="1"/>
</dbReference>
<dbReference type="InterPro" id="IPR056823">
    <property type="entry name" value="TEN-like_YD-shell"/>
</dbReference>
<dbReference type="Pfam" id="PF20148">
    <property type="entry name" value="DUF6531"/>
    <property type="match status" value="1"/>
</dbReference>
<evidence type="ECO:0000256" key="1">
    <source>
        <dbReference type="ARBA" id="ARBA00022737"/>
    </source>
</evidence>
<name>A0ABN2D169_9ACTN</name>
<feature type="chain" id="PRO_5047041277" description="RHS repeat-associated protein" evidence="3">
    <location>
        <begin position="24"/>
        <end position="1376"/>
    </location>
</feature>
<dbReference type="InterPro" id="IPR006530">
    <property type="entry name" value="YD"/>
</dbReference>
<evidence type="ECO:0000256" key="2">
    <source>
        <dbReference type="SAM" id="MobiDB-lite"/>
    </source>
</evidence>
<keyword evidence="3" id="KW-0732">Signal</keyword>
<feature type="domain" description="Teneurin-like YD-shell" evidence="5">
    <location>
        <begin position="657"/>
        <end position="748"/>
    </location>
</feature>
<feature type="domain" description="Teneurin-like YD-shell" evidence="5">
    <location>
        <begin position="839"/>
        <end position="1138"/>
    </location>
</feature>
<dbReference type="RefSeq" id="WP_344187978.1">
    <property type="nucleotide sequence ID" value="NZ_BAAAND010000001.1"/>
</dbReference>
<feature type="domain" description="DUF6531" evidence="4">
    <location>
        <begin position="173"/>
        <end position="245"/>
    </location>
</feature>
<dbReference type="InterPro" id="IPR045351">
    <property type="entry name" value="DUF6531"/>
</dbReference>
<keyword evidence="7" id="KW-1185">Reference proteome</keyword>